<evidence type="ECO:0000313" key="3">
    <source>
        <dbReference type="Proteomes" id="UP000297527"/>
    </source>
</evidence>
<feature type="compositionally biased region" description="Low complexity" evidence="1">
    <location>
        <begin position="21"/>
        <end position="94"/>
    </location>
</feature>
<dbReference type="OrthoDB" id="3558689at2759"/>
<proteinExistence type="predicted"/>
<protein>
    <submittedName>
        <fullName evidence="2">Uncharacterized protein</fullName>
    </submittedName>
</protein>
<feature type="region of interest" description="Disordered" evidence="1">
    <location>
        <begin position="304"/>
        <end position="378"/>
    </location>
</feature>
<feature type="compositionally biased region" description="Acidic residues" evidence="1">
    <location>
        <begin position="330"/>
        <end position="342"/>
    </location>
</feature>
<evidence type="ECO:0000256" key="1">
    <source>
        <dbReference type="SAM" id="MobiDB-lite"/>
    </source>
</evidence>
<organism evidence="2 3">
    <name type="scientific">Botryotinia convoluta</name>
    <dbReference type="NCBI Taxonomy" id="54673"/>
    <lineage>
        <taxon>Eukaryota</taxon>
        <taxon>Fungi</taxon>
        <taxon>Dikarya</taxon>
        <taxon>Ascomycota</taxon>
        <taxon>Pezizomycotina</taxon>
        <taxon>Leotiomycetes</taxon>
        <taxon>Helotiales</taxon>
        <taxon>Sclerotiniaceae</taxon>
        <taxon>Botryotinia</taxon>
    </lineage>
</organism>
<feature type="region of interest" description="Disordered" evidence="1">
    <location>
        <begin position="1"/>
        <end position="115"/>
    </location>
</feature>
<sequence>MSEPNEPNELNKQIIESDSLPQISIPSVSDSPSPISPSSSSSSLLAVSLSHSLQSAHSPSPPTSLSLASLKIVSKSTSHSHSHTSSNESNESNKPNPPKEPSTEPLQNSQIPQTPQQALSLTIPLLAFATHETKTPLLDCGSITLTPEELVDASYDFLLARVIISIEKVLLSQRDEAQKHVEWMEWMEGSEDREEGGIGDGIGRDTLTHGPPGIWGSGVGGVGLGSAMRREKISNFRGGALEIYGRNKSKGLRDRKDRKRRWDFQIYEDPVDREPERPETARISRQARERLEREQIVGGLRAREYVGENQENEEMRASRQTRQIENVGEGNEDVGEIEDEVDEHNPQPQEPTNPSNPTNSSLPPTQPRTPLDTLSRLPKHKECNPINLYIHWKPEPIIPAEYVERTTRMCPIAGSPRRSRFHPQTPEDGDGGRLVNGADGSLAGDEQNKEEATPQTQTQTREINLTTLHPSFPTHEQFTDAYGDGDETNEEGIRELLLFLRERGGRDELIMEYLLL</sequence>
<reference evidence="2 3" key="1">
    <citation type="submission" date="2017-12" db="EMBL/GenBank/DDBJ databases">
        <title>Comparative genomics of Botrytis spp.</title>
        <authorList>
            <person name="Valero-Jimenez C.A."/>
            <person name="Tapia P."/>
            <person name="Veloso J."/>
            <person name="Silva-Moreno E."/>
            <person name="Staats M."/>
            <person name="Valdes J.H."/>
            <person name="Van Kan J.A.L."/>
        </authorList>
    </citation>
    <scope>NUCLEOTIDE SEQUENCE [LARGE SCALE GENOMIC DNA]</scope>
    <source>
        <strain evidence="2 3">MUCL11595</strain>
    </source>
</reference>
<dbReference type="EMBL" id="PQXN01000026">
    <property type="protein sequence ID" value="TGO61580.1"/>
    <property type="molecule type" value="Genomic_DNA"/>
</dbReference>
<feature type="compositionally biased region" description="Polar residues" evidence="1">
    <location>
        <begin position="106"/>
        <end position="115"/>
    </location>
</feature>
<feature type="compositionally biased region" description="Low complexity" evidence="1">
    <location>
        <begin position="346"/>
        <end position="363"/>
    </location>
</feature>
<keyword evidence="3" id="KW-1185">Reference proteome</keyword>
<name>A0A4Z1IQL0_9HELO</name>
<dbReference type="Proteomes" id="UP000297527">
    <property type="component" value="Unassembled WGS sequence"/>
</dbReference>
<feature type="region of interest" description="Disordered" evidence="1">
    <location>
        <begin position="189"/>
        <end position="214"/>
    </location>
</feature>
<dbReference type="AlphaFoldDB" id="A0A4Z1IQL0"/>
<comment type="caution">
    <text evidence="2">The sequence shown here is derived from an EMBL/GenBank/DDBJ whole genome shotgun (WGS) entry which is preliminary data.</text>
</comment>
<feature type="region of interest" description="Disordered" evidence="1">
    <location>
        <begin position="413"/>
        <end position="459"/>
    </location>
</feature>
<gene>
    <name evidence="2" type="ORF">BCON_0026g00240</name>
</gene>
<evidence type="ECO:0000313" key="2">
    <source>
        <dbReference type="EMBL" id="TGO61580.1"/>
    </source>
</evidence>
<feature type="compositionally biased region" description="Polar residues" evidence="1">
    <location>
        <begin position="8"/>
        <end position="20"/>
    </location>
</feature>
<accession>A0A4Z1IQL0</accession>